<name>A0ABP0Q2V9_9DINO</name>
<keyword evidence="2" id="KW-1185">Reference proteome</keyword>
<dbReference type="EMBL" id="CAXAMN010023940">
    <property type="protein sequence ID" value="CAK9082600.1"/>
    <property type="molecule type" value="Genomic_DNA"/>
</dbReference>
<protein>
    <submittedName>
        <fullName evidence="1">Uncharacterized protein</fullName>
    </submittedName>
</protein>
<accession>A0ABP0Q2V9</accession>
<organism evidence="1 2">
    <name type="scientific">Durusdinium trenchii</name>
    <dbReference type="NCBI Taxonomy" id="1381693"/>
    <lineage>
        <taxon>Eukaryota</taxon>
        <taxon>Sar</taxon>
        <taxon>Alveolata</taxon>
        <taxon>Dinophyceae</taxon>
        <taxon>Suessiales</taxon>
        <taxon>Symbiodiniaceae</taxon>
        <taxon>Durusdinium</taxon>
    </lineage>
</organism>
<evidence type="ECO:0000313" key="1">
    <source>
        <dbReference type="EMBL" id="CAK9082600.1"/>
    </source>
</evidence>
<sequence length="123" mass="13621">MPTCGRNTAQCWALGAGAHDAWYYIGHRPCLFASFQMETLRISFSGIYSVMSGSSIFTVLDSDHFACCVHTTKGRSKGRKRRKNRQKRLIRAELSGSGLDGLKIPLVALARPSEGRWVLIVSC</sequence>
<evidence type="ECO:0000313" key="2">
    <source>
        <dbReference type="Proteomes" id="UP001642484"/>
    </source>
</evidence>
<gene>
    <name evidence="1" type="ORF">CCMP2556_LOCUS40339</name>
</gene>
<reference evidence="1 2" key="1">
    <citation type="submission" date="2024-02" db="EMBL/GenBank/DDBJ databases">
        <authorList>
            <person name="Chen Y."/>
            <person name="Shah S."/>
            <person name="Dougan E. K."/>
            <person name="Thang M."/>
            <person name="Chan C."/>
        </authorList>
    </citation>
    <scope>NUCLEOTIDE SEQUENCE [LARGE SCALE GENOMIC DNA]</scope>
</reference>
<proteinExistence type="predicted"/>
<dbReference type="Proteomes" id="UP001642484">
    <property type="component" value="Unassembled WGS sequence"/>
</dbReference>
<comment type="caution">
    <text evidence="1">The sequence shown here is derived from an EMBL/GenBank/DDBJ whole genome shotgun (WGS) entry which is preliminary data.</text>
</comment>